<organism evidence="4 5">
    <name type="scientific">Porphyromonas endodontalis (strain ATCC 35406 / DSM 24491 / JCM 8526 / CCUG 16442 / BCRC 14492 / NCTC 13058 / HG 370)</name>
    <name type="common">Bacteroides endodontalis</name>
    <dbReference type="NCBI Taxonomy" id="553175"/>
    <lineage>
        <taxon>Bacteria</taxon>
        <taxon>Pseudomonadati</taxon>
        <taxon>Bacteroidota</taxon>
        <taxon>Bacteroidia</taxon>
        <taxon>Bacteroidales</taxon>
        <taxon>Porphyromonadaceae</taxon>
        <taxon>Porphyromonas</taxon>
    </lineage>
</organism>
<dbReference type="EMBL" id="ACNN01000005">
    <property type="protein sequence ID" value="EEN83718.1"/>
    <property type="molecule type" value="Genomic_DNA"/>
</dbReference>
<accession>C3J848</accession>
<proteinExistence type="predicted"/>
<name>C3J848_POREA</name>
<evidence type="ECO:0000256" key="1">
    <source>
        <dbReference type="ARBA" id="ARBA00022614"/>
    </source>
</evidence>
<dbReference type="PANTHER" id="PTHR47566:SF1">
    <property type="entry name" value="PROTEIN NUD1"/>
    <property type="match status" value="1"/>
</dbReference>
<dbReference type="InterPro" id="IPR032675">
    <property type="entry name" value="LRR_dom_sf"/>
</dbReference>
<evidence type="ECO:0000313" key="5">
    <source>
        <dbReference type="Proteomes" id="UP000004295"/>
    </source>
</evidence>
<keyword evidence="1" id="KW-0433">Leucine-rich repeat</keyword>
<evidence type="ECO:0000256" key="2">
    <source>
        <dbReference type="ARBA" id="ARBA00022737"/>
    </source>
</evidence>
<dbReference type="GeneID" id="93365600"/>
<evidence type="ECO:0000313" key="4">
    <source>
        <dbReference type="EMBL" id="EEN83718.1"/>
    </source>
</evidence>
<feature type="chain" id="PRO_5002927889" evidence="3">
    <location>
        <begin position="26"/>
        <end position="506"/>
    </location>
</feature>
<dbReference type="AlphaFoldDB" id="C3J848"/>
<keyword evidence="2" id="KW-0677">Repeat</keyword>
<dbReference type="GO" id="GO:0035591">
    <property type="term" value="F:signaling adaptor activity"/>
    <property type="evidence" value="ECO:0007669"/>
    <property type="project" value="TreeGrafter"/>
</dbReference>
<dbReference type="Proteomes" id="UP000004295">
    <property type="component" value="Unassembled WGS sequence"/>
</dbReference>
<keyword evidence="5" id="KW-1185">Reference proteome</keyword>
<dbReference type="Gene3D" id="3.80.10.10">
    <property type="entry name" value="Ribonuclease Inhibitor"/>
    <property type="match status" value="1"/>
</dbReference>
<dbReference type="SUPFAM" id="SSF52058">
    <property type="entry name" value="L domain-like"/>
    <property type="match status" value="1"/>
</dbReference>
<feature type="signal peptide" evidence="3">
    <location>
        <begin position="1"/>
        <end position="25"/>
    </location>
</feature>
<comment type="caution">
    <text evidence="4">The sequence shown here is derived from an EMBL/GenBank/DDBJ whole genome shotgun (WGS) entry which is preliminary data.</text>
</comment>
<dbReference type="InterPro" id="IPR052574">
    <property type="entry name" value="CDIRP"/>
</dbReference>
<protein>
    <submittedName>
        <fullName evidence="4">Leucine Rich Repeat protein</fullName>
    </submittedName>
</protein>
<dbReference type="eggNOG" id="COG4886">
    <property type="taxonomic scope" value="Bacteria"/>
</dbReference>
<keyword evidence="3" id="KW-0732">Signal</keyword>
<evidence type="ECO:0000256" key="3">
    <source>
        <dbReference type="SAM" id="SignalP"/>
    </source>
</evidence>
<gene>
    <name evidence="4" type="ORF">POREN0001_1291</name>
</gene>
<reference evidence="4 5" key="1">
    <citation type="submission" date="2009-04" db="EMBL/GenBank/DDBJ databases">
        <authorList>
            <person name="Sebastian Y."/>
            <person name="Madupu R."/>
            <person name="Durkin A.S."/>
            <person name="Torralba M."/>
            <person name="Methe B."/>
            <person name="Sutton G.G."/>
            <person name="Strausberg R.L."/>
            <person name="Nelson K.E."/>
        </authorList>
    </citation>
    <scope>NUCLEOTIDE SEQUENCE [LARGE SCALE GENOMIC DNA]</scope>
    <source>
        <strain evidence="5">ATCC 35406 / BCRC 14492 / JCM 8526 / NCTC 13058 / HG 370</strain>
    </source>
</reference>
<sequence length="506" mass="56420">MKRFTTHVTLAAALLLSMTSTALKAQISDAPTTGEYVTIQLSQTKDKVLYAGLFSPDNDAWIDLNEDGECQIKERIGRNTERPEDYTDVFYDGPKTEIFELVEGVQTLHIYGKIEALRFINSETHTSPKSVDLSQCTALRYFKLYECMDLEKIIPPLEKNDCCEVLSIQYTPLKTLDLSSFKNLLVLVASFNKQLESVKLAECPKMFDLDCSFTKVSQIDLSKVPALTGLYLCMTQHQNIDLSLSPNLQLLSLGGNYLKNIDLSKTPKLTNLSLFDNELTTIDVSILPNLEILELEQNNLKTVDVSKNKELKELTMHINNISDLDLSMLPNLHLITLSDNNISEEAMGKIVSKIPQCKEFNEDGEEEKADLWGHCYIVNTPSPTSNVCNTLQVAELKKKGWTPYDVNGTADPQGFMTNAVEYAGSTPTGICSPIDENGVKISQTATGVQIQGLNANTHVYLFNTSGEMLQRYNSLRSNEVNIPTEGYPAGTYFVAIGNKSYKVIFH</sequence>
<dbReference type="PANTHER" id="PTHR47566">
    <property type="match status" value="1"/>
</dbReference>
<dbReference type="RefSeq" id="WP_004332185.1">
    <property type="nucleotide sequence ID" value="NZ_ACNN01000005.1"/>
</dbReference>